<sequence>MSCSFRKQMCQWGSAIILASAPFVSLASPPVDVPQAAPNFLQALSHGPEDLEVKATGENTYSVRKNAKAEHDKTCTQSGDARFVPSFKDGKAVGFKLFAVRPGSIYAKLGFQERDVVQSINGITLETPEKALEAYAQLDTAKRVVVAIDRGGTVIRKTYDVAR</sequence>
<dbReference type="AlphaFoldDB" id="A0A511T9C6"/>
<dbReference type="RefSeq" id="WP_143097422.1">
    <property type="nucleotide sequence ID" value="NZ_BJXR01000040.1"/>
</dbReference>
<evidence type="ECO:0000313" key="5">
    <source>
        <dbReference type="Proteomes" id="UP000321514"/>
    </source>
</evidence>
<dbReference type="Gene3D" id="2.30.42.10">
    <property type="match status" value="1"/>
</dbReference>
<evidence type="ECO:0000313" key="4">
    <source>
        <dbReference type="Proteomes" id="UP000183760"/>
    </source>
</evidence>
<gene>
    <name evidence="2" type="ORF">MFU01_58220</name>
    <name evidence="3" type="ORF">SAMN05443572_112164</name>
</gene>
<dbReference type="OrthoDB" id="5447763at2"/>
<feature type="chain" id="PRO_5022682989" evidence="1">
    <location>
        <begin position="28"/>
        <end position="163"/>
    </location>
</feature>
<organism evidence="2 5">
    <name type="scientific">Myxococcus fulvus</name>
    <dbReference type="NCBI Taxonomy" id="33"/>
    <lineage>
        <taxon>Bacteria</taxon>
        <taxon>Pseudomonadati</taxon>
        <taxon>Myxococcota</taxon>
        <taxon>Myxococcia</taxon>
        <taxon>Myxococcales</taxon>
        <taxon>Cystobacterineae</taxon>
        <taxon>Myxococcaceae</taxon>
        <taxon>Myxococcus</taxon>
    </lineage>
</organism>
<protein>
    <submittedName>
        <fullName evidence="3">General secretion pathway protein C</fullName>
    </submittedName>
</protein>
<keyword evidence="4" id="KW-1185">Reference proteome</keyword>
<reference evidence="3 4" key="1">
    <citation type="submission" date="2016-10" db="EMBL/GenBank/DDBJ databases">
        <authorList>
            <person name="Varghese N."/>
            <person name="Submissions S."/>
        </authorList>
    </citation>
    <scope>NUCLEOTIDE SEQUENCE [LARGE SCALE GENOMIC DNA]</scope>
    <source>
        <strain evidence="3 4">DSM 16525</strain>
    </source>
</reference>
<evidence type="ECO:0000313" key="2">
    <source>
        <dbReference type="EMBL" id="GEN10785.1"/>
    </source>
</evidence>
<dbReference type="Proteomes" id="UP000321514">
    <property type="component" value="Unassembled WGS sequence"/>
</dbReference>
<feature type="signal peptide" evidence="1">
    <location>
        <begin position="1"/>
        <end position="27"/>
    </location>
</feature>
<comment type="caution">
    <text evidence="2">The sequence shown here is derived from an EMBL/GenBank/DDBJ whole genome shotgun (WGS) entry which is preliminary data.</text>
</comment>
<keyword evidence="1" id="KW-0732">Signal</keyword>
<dbReference type="InterPro" id="IPR036034">
    <property type="entry name" value="PDZ_sf"/>
</dbReference>
<dbReference type="STRING" id="1334629.MFUL124B02_40780"/>
<evidence type="ECO:0000313" key="3">
    <source>
        <dbReference type="EMBL" id="SEU37614.1"/>
    </source>
</evidence>
<reference evidence="2 5" key="2">
    <citation type="submission" date="2019-07" db="EMBL/GenBank/DDBJ databases">
        <title>Whole genome shotgun sequence of Myxococcus fulvus NBRC 100333.</title>
        <authorList>
            <person name="Hosoyama A."/>
            <person name="Uohara A."/>
            <person name="Ohji S."/>
            <person name="Ichikawa N."/>
        </authorList>
    </citation>
    <scope>NUCLEOTIDE SEQUENCE [LARGE SCALE GENOMIC DNA]</scope>
    <source>
        <strain evidence="2 5">NBRC 100333</strain>
    </source>
</reference>
<proteinExistence type="predicted"/>
<dbReference type="EMBL" id="FOIB01000012">
    <property type="protein sequence ID" value="SEU37614.1"/>
    <property type="molecule type" value="Genomic_DNA"/>
</dbReference>
<accession>A0A511T9C6</accession>
<name>A0A511T9C6_MYXFU</name>
<dbReference type="EMBL" id="BJXR01000040">
    <property type="protein sequence ID" value="GEN10785.1"/>
    <property type="molecule type" value="Genomic_DNA"/>
</dbReference>
<evidence type="ECO:0000256" key="1">
    <source>
        <dbReference type="SAM" id="SignalP"/>
    </source>
</evidence>
<dbReference type="SUPFAM" id="SSF50156">
    <property type="entry name" value="PDZ domain-like"/>
    <property type="match status" value="1"/>
</dbReference>
<dbReference type="Proteomes" id="UP000183760">
    <property type="component" value="Unassembled WGS sequence"/>
</dbReference>